<comment type="caution">
    <text evidence="12">The sequence shown here is derived from an EMBL/GenBank/DDBJ whole genome shotgun (WGS) entry which is preliminary data.</text>
</comment>
<evidence type="ECO:0000256" key="6">
    <source>
        <dbReference type="ARBA" id="ARBA00022500"/>
    </source>
</evidence>
<evidence type="ECO:0000256" key="8">
    <source>
        <dbReference type="ARBA" id="ARBA00023136"/>
    </source>
</evidence>
<protein>
    <recommendedName>
        <fullName evidence="4 10">Flagellar motor switch protein FliM</fullName>
    </recommendedName>
</protein>
<name>A0ABQ6IWD9_9MICO</name>
<dbReference type="SUPFAM" id="SSF103039">
    <property type="entry name" value="CheC-like"/>
    <property type="match status" value="1"/>
</dbReference>
<dbReference type="Pfam" id="PF01052">
    <property type="entry name" value="FliMN_C"/>
    <property type="match status" value="1"/>
</dbReference>
<keyword evidence="12" id="KW-0966">Cell projection</keyword>
<keyword evidence="5" id="KW-1003">Cell membrane</keyword>
<evidence type="ECO:0000256" key="5">
    <source>
        <dbReference type="ARBA" id="ARBA00022475"/>
    </source>
</evidence>
<keyword evidence="12" id="KW-0282">Flagellum</keyword>
<dbReference type="PIRSF" id="PIRSF002888">
    <property type="entry name" value="FliM"/>
    <property type="match status" value="1"/>
</dbReference>
<evidence type="ECO:0000256" key="4">
    <source>
        <dbReference type="ARBA" id="ARBA00021898"/>
    </source>
</evidence>
<dbReference type="Proteomes" id="UP001157126">
    <property type="component" value="Unassembled WGS sequence"/>
</dbReference>
<evidence type="ECO:0000256" key="9">
    <source>
        <dbReference type="ARBA" id="ARBA00023143"/>
    </source>
</evidence>
<dbReference type="Pfam" id="PF02154">
    <property type="entry name" value="FliM"/>
    <property type="match status" value="1"/>
</dbReference>
<feature type="domain" description="Flagellar motor switch protein FliN-like C-terminal" evidence="11">
    <location>
        <begin position="221"/>
        <end position="287"/>
    </location>
</feature>
<keyword evidence="9" id="KW-0975">Bacterial flagellum</keyword>
<evidence type="ECO:0000256" key="7">
    <source>
        <dbReference type="ARBA" id="ARBA00022779"/>
    </source>
</evidence>
<comment type="subcellular location">
    <subcellularLocation>
        <location evidence="1">Bacterial flagellum basal body</location>
    </subcellularLocation>
    <subcellularLocation>
        <location evidence="2">Cell membrane</location>
        <topology evidence="2">Peripheral membrane protein</topology>
    </subcellularLocation>
</comment>
<evidence type="ECO:0000313" key="13">
    <source>
        <dbReference type="Proteomes" id="UP001157126"/>
    </source>
</evidence>
<proteinExistence type="inferred from homology"/>
<keyword evidence="7" id="KW-0283">Flagellar rotation</keyword>
<dbReference type="Gene3D" id="2.30.330.10">
    <property type="entry name" value="SpoA-like"/>
    <property type="match status" value="1"/>
</dbReference>
<evidence type="ECO:0000256" key="2">
    <source>
        <dbReference type="ARBA" id="ARBA00004202"/>
    </source>
</evidence>
<dbReference type="InterPro" id="IPR001543">
    <property type="entry name" value="FliN-like_C"/>
</dbReference>
<organism evidence="12 13">
    <name type="scientific">Mobilicoccus caccae</name>
    <dbReference type="NCBI Taxonomy" id="1859295"/>
    <lineage>
        <taxon>Bacteria</taxon>
        <taxon>Bacillati</taxon>
        <taxon>Actinomycetota</taxon>
        <taxon>Actinomycetes</taxon>
        <taxon>Micrococcales</taxon>
        <taxon>Dermatophilaceae</taxon>
        <taxon>Mobilicoccus</taxon>
    </lineage>
</organism>
<dbReference type="NCBIfam" id="TIGR01397">
    <property type="entry name" value="fliM_switch"/>
    <property type="match status" value="1"/>
</dbReference>
<dbReference type="PANTHER" id="PTHR30034">
    <property type="entry name" value="FLAGELLAR MOTOR SWITCH PROTEIN FLIM"/>
    <property type="match status" value="1"/>
</dbReference>
<dbReference type="EMBL" id="BSUO01000001">
    <property type="protein sequence ID" value="GMA41047.1"/>
    <property type="molecule type" value="Genomic_DNA"/>
</dbReference>
<dbReference type="InterPro" id="IPR001689">
    <property type="entry name" value="Flag_FliM"/>
</dbReference>
<keyword evidence="8" id="KW-0472">Membrane</keyword>
<evidence type="ECO:0000256" key="10">
    <source>
        <dbReference type="NCBIfam" id="TIGR01397"/>
    </source>
</evidence>
<dbReference type="Gene3D" id="3.40.1550.10">
    <property type="entry name" value="CheC-like"/>
    <property type="match status" value="1"/>
</dbReference>
<evidence type="ECO:0000259" key="11">
    <source>
        <dbReference type="Pfam" id="PF01052"/>
    </source>
</evidence>
<accession>A0ABQ6IWD9</accession>
<dbReference type="SUPFAM" id="SSF101801">
    <property type="entry name" value="Surface presentation of antigens (SPOA)"/>
    <property type="match status" value="1"/>
</dbReference>
<reference evidence="13" key="1">
    <citation type="journal article" date="2019" name="Int. J. Syst. Evol. Microbiol.">
        <title>The Global Catalogue of Microorganisms (GCM) 10K type strain sequencing project: providing services to taxonomists for standard genome sequencing and annotation.</title>
        <authorList>
            <consortium name="The Broad Institute Genomics Platform"/>
            <consortium name="The Broad Institute Genome Sequencing Center for Infectious Disease"/>
            <person name="Wu L."/>
            <person name="Ma J."/>
        </authorList>
    </citation>
    <scope>NUCLEOTIDE SEQUENCE [LARGE SCALE GENOMIC DNA]</scope>
    <source>
        <strain evidence="13">NBRC 113072</strain>
    </source>
</reference>
<keyword evidence="12" id="KW-0969">Cilium</keyword>
<gene>
    <name evidence="12" type="ORF">GCM10025883_30920</name>
</gene>
<dbReference type="InterPro" id="IPR028976">
    <property type="entry name" value="CheC-like_sf"/>
</dbReference>
<sequence>MNAEPQLYDFRSPSRFSREQLRALQMACETYARQMATVLSTTLRIVAHSSVEEITQTTYDEYIEQVPNPSLLAVLNFAPLEGDGVFQLPMDLVMSVIDRLLGGPGDVKQPSRALSEIESGLIRNLVRQMVNELRYSFEALGGIRGEVQSLESDPQFLQLAPPSDPMLVAAFEIKLGDTVATSTLCLPVETIAPVLESVHAKPEVELTGAKAEAAENLKGRMHEVPVDVRVSFAPISLPSRDILDLEVGDVLPLRHPTNQPLTLEADGIAIATAVPGSYGKRLACQIVTS</sequence>
<evidence type="ECO:0000256" key="3">
    <source>
        <dbReference type="ARBA" id="ARBA00011049"/>
    </source>
</evidence>
<evidence type="ECO:0000256" key="1">
    <source>
        <dbReference type="ARBA" id="ARBA00004117"/>
    </source>
</evidence>
<dbReference type="CDD" id="cd17908">
    <property type="entry name" value="FliM"/>
    <property type="match status" value="1"/>
</dbReference>
<dbReference type="InterPro" id="IPR036429">
    <property type="entry name" value="SpoA-like_sf"/>
</dbReference>
<keyword evidence="6" id="KW-0145">Chemotaxis</keyword>
<dbReference type="RefSeq" id="WP_284304644.1">
    <property type="nucleotide sequence ID" value="NZ_BSUO01000001.1"/>
</dbReference>
<keyword evidence="13" id="KW-1185">Reference proteome</keyword>
<dbReference type="PANTHER" id="PTHR30034:SF6">
    <property type="entry name" value="YOP PROTEINS TRANSLOCATION PROTEIN Q"/>
    <property type="match status" value="1"/>
</dbReference>
<dbReference type="PRINTS" id="PR00955">
    <property type="entry name" value="FLGMOTORFLIM"/>
</dbReference>
<comment type="similarity">
    <text evidence="3">Belongs to the FliM family.</text>
</comment>
<evidence type="ECO:0000313" key="12">
    <source>
        <dbReference type="EMBL" id="GMA41047.1"/>
    </source>
</evidence>